<dbReference type="GO" id="GO:0016020">
    <property type="term" value="C:membrane"/>
    <property type="evidence" value="ECO:0007669"/>
    <property type="project" value="InterPro"/>
</dbReference>
<gene>
    <name evidence="4" type="ORF">AX13_05125</name>
</gene>
<keyword evidence="1" id="KW-1133">Transmembrane helix</keyword>
<dbReference type="AlphaFoldDB" id="A0A014P017"/>
<feature type="transmembrane region" description="Helical" evidence="1">
    <location>
        <begin position="130"/>
        <end position="151"/>
    </location>
</feature>
<dbReference type="EMBL" id="JBOK01000016">
    <property type="protein sequence ID" value="EXU79495.1"/>
    <property type="molecule type" value="Genomic_DNA"/>
</dbReference>
<evidence type="ECO:0008006" key="6">
    <source>
        <dbReference type="Google" id="ProtNLM"/>
    </source>
</evidence>
<keyword evidence="1" id="KW-0812">Transmembrane</keyword>
<dbReference type="InterPro" id="IPR003660">
    <property type="entry name" value="HAMP_dom"/>
</dbReference>
<evidence type="ECO:0000256" key="1">
    <source>
        <dbReference type="SAM" id="Phobius"/>
    </source>
</evidence>
<dbReference type="PATRIC" id="fig|1457173.3.peg.2702"/>
<reference evidence="4 5" key="1">
    <citation type="submission" date="2014-01" db="EMBL/GenBank/DDBJ databases">
        <title>Interspecies Systems Biology Uncovers Metabolites Affecting C. elegans Gene Expression and Life History Traits.</title>
        <authorList>
            <person name="Watson E."/>
            <person name="Macneil L.T."/>
            <person name="Ritter A.D."/>
            <person name="Yilmaz L.S."/>
            <person name="Rosebrock A.P."/>
            <person name="Caudy A.A."/>
            <person name="Walhout A.J."/>
        </authorList>
    </citation>
    <scope>NUCLEOTIDE SEQUENCE [LARGE SCALE GENOMIC DNA]</scope>
    <source>
        <strain evidence="4 5">DA1877</strain>
    </source>
</reference>
<name>A0A014P017_9BURK</name>
<dbReference type="PROSITE" id="PS50885">
    <property type="entry name" value="HAMP"/>
    <property type="match status" value="1"/>
</dbReference>
<keyword evidence="1" id="KW-0472">Membrane</keyword>
<dbReference type="CDD" id="cd06225">
    <property type="entry name" value="HAMP"/>
    <property type="match status" value="1"/>
</dbReference>
<protein>
    <recommendedName>
        <fullName evidence="6">Phosphohydrolase</fullName>
    </recommendedName>
</protein>
<dbReference type="InterPro" id="IPR037522">
    <property type="entry name" value="HD_GYP_dom"/>
</dbReference>
<dbReference type="GO" id="GO:0008081">
    <property type="term" value="F:phosphoric diester hydrolase activity"/>
    <property type="evidence" value="ECO:0007669"/>
    <property type="project" value="UniProtKB-ARBA"/>
</dbReference>
<dbReference type="PROSITE" id="PS51832">
    <property type="entry name" value="HD_GYP"/>
    <property type="match status" value="1"/>
</dbReference>
<feature type="domain" description="HD-GYP" evidence="3">
    <location>
        <begin position="501"/>
        <end position="714"/>
    </location>
</feature>
<dbReference type="Pfam" id="PF13487">
    <property type="entry name" value="HD_5"/>
    <property type="match status" value="1"/>
</dbReference>
<dbReference type="CDD" id="cd00077">
    <property type="entry name" value="HDc"/>
    <property type="match status" value="1"/>
</dbReference>
<dbReference type="SUPFAM" id="SSF109604">
    <property type="entry name" value="HD-domain/PDEase-like"/>
    <property type="match status" value="2"/>
</dbReference>
<dbReference type="GO" id="GO:0007165">
    <property type="term" value="P:signal transduction"/>
    <property type="evidence" value="ECO:0007669"/>
    <property type="project" value="InterPro"/>
</dbReference>
<sequence>MTLSKKATAADAVVGIDVAFDDLEQLLLALRATPGTRLALLHTSGQVMAATVDLNSVGGDTQPMLSTINEPQLQHLRDVSKDADMPQLIEIDGQRWVGLHTQIDIGLGDSLDLLQMLPFDELAADARRRALYYIGMAVALALLLLPLGWAAGKAIGRSINLLRERSLRIARFDFTGEPLPPSRVSEVGELSQAMQHMGGTIEAFLGLTESLATEPEVERMLQLVLEQLTQATQSEAAAVYLWDAQSACMQYCAKAGTIATPLPERFTYPPLPAVHASDSPLHMVNRLDLELRGRQGGLQGLLVLEFKDDVAHKDAAFQRFARRLSGMLAVAIETRQLLESQRRLFDAIIQLMADAIDAKSPYTGGHCERVPQMAIELADRLHATCDGPYANFRMSENERYAFHLGAWLHDCGKVTSPEHIVDKATKLEVIRNRIHEVRLRFEILWRDAELAAVRGELDSKQLSTRQQQLQDDFAFVASCNLGGEFLSDESIARLRSIGVQGWQRHFDDRLGLSTAELRQLDALRPETPPLPAMEALLADLPEHRVPWGDDRPAVEAGDPRNKFGFDMKLPPYQQNLGELHNLSIRRGTLSEEDRFKINDHMVQTYIMLKGLPWPTGLEQVPELAATHHERLDGKGYPRRIPGERLGVLDRVMAICDVFEALTAADRPYKPPKTLSETLRIMALMCKELHLDAELFRYFLRTRLWEDFAARFMKPEQHDAVDLNALEALLPPQSETACDAYL</sequence>
<proteinExistence type="predicted"/>
<keyword evidence="5" id="KW-1185">Reference proteome</keyword>
<dbReference type="SUPFAM" id="SSF55781">
    <property type="entry name" value="GAF domain-like"/>
    <property type="match status" value="1"/>
</dbReference>
<organism evidence="4 5">
    <name type="scientific">Comamonas aquatica DA1877</name>
    <dbReference type="NCBI Taxonomy" id="1457173"/>
    <lineage>
        <taxon>Bacteria</taxon>
        <taxon>Pseudomonadati</taxon>
        <taxon>Pseudomonadota</taxon>
        <taxon>Betaproteobacteria</taxon>
        <taxon>Burkholderiales</taxon>
        <taxon>Comamonadaceae</taxon>
        <taxon>Comamonas</taxon>
    </lineage>
</organism>
<comment type="caution">
    <text evidence="4">The sequence shown here is derived from an EMBL/GenBank/DDBJ whole genome shotgun (WGS) entry which is preliminary data.</text>
</comment>
<dbReference type="PANTHER" id="PTHR43155">
    <property type="entry name" value="CYCLIC DI-GMP PHOSPHODIESTERASE PA4108-RELATED"/>
    <property type="match status" value="1"/>
</dbReference>
<dbReference type="Gene3D" id="1.10.3210.10">
    <property type="entry name" value="Hypothetical protein af1432"/>
    <property type="match status" value="2"/>
</dbReference>
<dbReference type="Gene3D" id="6.10.340.10">
    <property type="match status" value="1"/>
</dbReference>
<dbReference type="PANTHER" id="PTHR43155:SF2">
    <property type="entry name" value="CYCLIC DI-GMP PHOSPHODIESTERASE PA4108"/>
    <property type="match status" value="1"/>
</dbReference>
<evidence type="ECO:0000259" key="2">
    <source>
        <dbReference type="PROSITE" id="PS50885"/>
    </source>
</evidence>
<accession>A0A014P017</accession>
<evidence type="ECO:0000259" key="3">
    <source>
        <dbReference type="PROSITE" id="PS51832"/>
    </source>
</evidence>
<dbReference type="Proteomes" id="UP000020766">
    <property type="component" value="Unassembled WGS sequence"/>
</dbReference>
<dbReference type="InterPro" id="IPR003607">
    <property type="entry name" value="HD/PDEase_dom"/>
</dbReference>
<evidence type="ECO:0000313" key="5">
    <source>
        <dbReference type="Proteomes" id="UP000020766"/>
    </source>
</evidence>
<evidence type="ECO:0000313" key="4">
    <source>
        <dbReference type="EMBL" id="EXU79495.1"/>
    </source>
</evidence>
<feature type="domain" description="HAMP" evidence="2">
    <location>
        <begin position="153"/>
        <end position="206"/>
    </location>
</feature>